<dbReference type="Gene3D" id="3.90.180.10">
    <property type="entry name" value="Medium-chain alcohol dehydrogenases, catalytic domain"/>
    <property type="match status" value="1"/>
</dbReference>
<dbReference type="SMART" id="SM00829">
    <property type="entry name" value="PKS_ER"/>
    <property type="match status" value="1"/>
</dbReference>
<feature type="domain" description="Enoyl reductase (ER)" evidence="1">
    <location>
        <begin position="10"/>
        <end position="322"/>
    </location>
</feature>
<dbReference type="Pfam" id="PF08240">
    <property type="entry name" value="ADH_N"/>
    <property type="match status" value="1"/>
</dbReference>
<dbReference type="GO" id="GO:0016491">
    <property type="term" value="F:oxidoreductase activity"/>
    <property type="evidence" value="ECO:0007669"/>
    <property type="project" value="InterPro"/>
</dbReference>
<dbReference type="SUPFAM" id="SSF50129">
    <property type="entry name" value="GroES-like"/>
    <property type="match status" value="1"/>
</dbReference>
<protein>
    <submittedName>
        <fullName evidence="2">NAD(P)-dependent alcohol dehydrogenase</fullName>
    </submittedName>
</protein>
<dbReference type="PANTHER" id="PTHR11695">
    <property type="entry name" value="ALCOHOL DEHYDROGENASE RELATED"/>
    <property type="match status" value="1"/>
</dbReference>
<dbReference type="OrthoDB" id="9787435at2"/>
<sequence length="326" mass="35159">MKAMVASSYGGPEVFQLRHVPISHPEKDEVLVKVHVASLTTADTMMRVGKPYIGRLFTGIRKPKHPIPGTGFSGVVVAVGENVTRFVEGDEVFGETTLGFSTHAEYVLLPENGVIQHKPENLPHEEAASYGDGVLTAYNFLIEIANLTPGQRVLINGAAGAVGSAGLQIAKHFGAHVTAVASAHNHGKLTQLGADACIDYQTQDFTESNQLFDVVFDAVGKSSYAKCKSILTPNGIYLSTVLKASILWDSFITALTQSTKRAAFAATGLRKDHELNEMLSEVIKIQQKGALHLPIDRQYPLEKLAEAHGYLSTGKKKGNVILRVES</sequence>
<dbReference type="InterPro" id="IPR011032">
    <property type="entry name" value="GroES-like_sf"/>
</dbReference>
<dbReference type="InterPro" id="IPR020843">
    <property type="entry name" value="ER"/>
</dbReference>
<name>A0A6L3ZFI3_9FLAO</name>
<reference evidence="2 3" key="1">
    <citation type="submission" date="2019-10" db="EMBL/GenBank/DDBJ databases">
        <title>Genome sequence of Phaeocystidibacter marisrubri JCM30614 (type strain).</title>
        <authorList>
            <person name="Bowman J.P."/>
        </authorList>
    </citation>
    <scope>NUCLEOTIDE SEQUENCE [LARGE SCALE GENOMIC DNA]</scope>
    <source>
        <strain evidence="2 3">JCM 30614</strain>
    </source>
</reference>
<comment type="caution">
    <text evidence="2">The sequence shown here is derived from an EMBL/GenBank/DDBJ whole genome shotgun (WGS) entry which is preliminary data.</text>
</comment>
<organism evidence="2 3">
    <name type="scientific">Phaeocystidibacter marisrubri</name>
    <dbReference type="NCBI Taxonomy" id="1577780"/>
    <lineage>
        <taxon>Bacteria</taxon>
        <taxon>Pseudomonadati</taxon>
        <taxon>Bacteroidota</taxon>
        <taxon>Flavobacteriia</taxon>
        <taxon>Flavobacteriales</taxon>
        <taxon>Phaeocystidibacteraceae</taxon>
        <taxon>Phaeocystidibacter</taxon>
    </lineage>
</organism>
<dbReference type="Gene3D" id="3.40.50.720">
    <property type="entry name" value="NAD(P)-binding Rossmann-like Domain"/>
    <property type="match status" value="1"/>
</dbReference>
<dbReference type="EMBL" id="WBVQ01000002">
    <property type="protein sequence ID" value="KAB2816635.1"/>
    <property type="molecule type" value="Genomic_DNA"/>
</dbReference>
<dbReference type="SUPFAM" id="SSF51735">
    <property type="entry name" value="NAD(P)-binding Rossmann-fold domains"/>
    <property type="match status" value="1"/>
</dbReference>
<proteinExistence type="predicted"/>
<keyword evidence="3" id="KW-1185">Reference proteome</keyword>
<dbReference type="InterPro" id="IPR050700">
    <property type="entry name" value="YIM1/Zinc_Alcohol_DH_Fams"/>
</dbReference>
<dbReference type="CDD" id="cd08267">
    <property type="entry name" value="MDR1"/>
    <property type="match status" value="1"/>
</dbReference>
<dbReference type="AlphaFoldDB" id="A0A6L3ZFI3"/>
<gene>
    <name evidence="2" type="ORF">F8C82_07605</name>
</gene>
<dbReference type="InterPro" id="IPR013154">
    <property type="entry name" value="ADH-like_N"/>
</dbReference>
<evidence type="ECO:0000313" key="3">
    <source>
        <dbReference type="Proteomes" id="UP000484164"/>
    </source>
</evidence>
<dbReference type="Pfam" id="PF13602">
    <property type="entry name" value="ADH_zinc_N_2"/>
    <property type="match status" value="1"/>
</dbReference>
<dbReference type="Proteomes" id="UP000484164">
    <property type="component" value="Unassembled WGS sequence"/>
</dbReference>
<dbReference type="PANTHER" id="PTHR11695:SF294">
    <property type="entry name" value="RETICULON-4-INTERACTING PROTEIN 1, MITOCHONDRIAL"/>
    <property type="match status" value="1"/>
</dbReference>
<evidence type="ECO:0000259" key="1">
    <source>
        <dbReference type="SMART" id="SM00829"/>
    </source>
</evidence>
<dbReference type="InterPro" id="IPR036291">
    <property type="entry name" value="NAD(P)-bd_dom_sf"/>
</dbReference>
<accession>A0A6L3ZFI3</accession>
<evidence type="ECO:0000313" key="2">
    <source>
        <dbReference type="EMBL" id="KAB2816635.1"/>
    </source>
</evidence>